<dbReference type="PANTHER" id="PTHR34239:SF2">
    <property type="entry name" value="TRANSPOSABLE ELEMENT P TRANSPOSASE_THAP9 CONSERVED DOMAIN-CONTAINING PROTEIN"/>
    <property type="match status" value="1"/>
</dbReference>
<proteinExistence type="predicted"/>
<dbReference type="RefSeq" id="XP_031561746.1">
    <property type="nucleotide sequence ID" value="XM_031705886.1"/>
</dbReference>
<dbReference type="GeneID" id="116297626"/>
<dbReference type="OrthoDB" id="5985484at2759"/>
<reference evidence="3" key="1">
    <citation type="submission" date="2025-08" db="UniProtKB">
        <authorList>
            <consortium name="RefSeq"/>
        </authorList>
    </citation>
    <scope>IDENTIFICATION</scope>
    <source>
        <tissue evidence="3">Tentacle</tissue>
    </source>
</reference>
<evidence type="ECO:0000313" key="3">
    <source>
        <dbReference type="RefSeq" id="XP_031561746.1"/>
    </source>
</evidence>
<keyword evidence="2" id="KW-1185">Reference proteome</keyword>
<evidence type="ECO:0000256" key="1">
    <source>
        <dbReference type="SAM" id="MobiDB-lite"/>
    </source>
</evidence>
<feature type="region of interest" description="Disordered" evidence="1">
    <location>
        <begin position="149"/>
        <end position="217"/>
    </location>
</feature>
<evidence type="ECO:0000313" key="2">
    <source>
        <dbReference type="Proteomes" id="UP000515163"/>
    </source>
</evidence>
<accession>A0A6P8I2J9</accession>
<gene>
    <name evidence="3" type="primary">LOC116297626</name>
</gene>
<dbReference type="AlphaFoldDB" id="A0A6P8I2J9"/>
<feature type="compositionally biased region" description="Polar residues" evidence="1">
    <location>
        <begin position="200"/>
        <end position="211"/>
    </location>
</feature>
<organism evidence="2 3">
    <name type="scientific">Actinia tenebrosa</name>
    <name type="common">Australian red waratah sea anemone</name>
    <dbReference type="NCBI Taxonomy" id="6105"/>
    <lineage>
        <taxon>Eukaryota</taxon>
        <taxon>Metazoa</taxon>
        <taxon>Cnidaria</taxon>
        <taxon>Anthozoa</taxon>
        <taxon>Hexacorallia</taxon>
        <taxon>Actiniaria</taxon>
        <taxon>Actiniidae</taxon>
        <taxon>Actinia</taxon>
    </lineage>
</organism>
<protein>
    <submittedName>
        <fullName evidence="3">Uncharacterized protein LOC116297626</fullName>
    </submittedName>
</protein>
<dbReference type="Proteomes" id="UP000515163">
    <property type="component" value="Unplaced"/>
</dbReference>
<sequence length="217" mass="24577">MEDRMKPLVDKYRTPENCGLLCVPPVNTPLWNELSHRAKTADLGLQEVQKSVVKTAQVIVSLTETVIQAKKKKELMNPKDLVGSLSEAISFIGNAGYQMSLKRREHLKPELGKGYKSLCAPSTPISELLFGDDLSKNVDDISKANGIATKITGNDRSGGNRKRKRENYKPRDHFLSRRNPSSSARDNRDNYESYKPQRRPFNQNKPQTKTQDSYKDK</sequence>
<dbReference type="KEGG" id="aten:116297626"/>
<name>A0A6P8I2J9_ACTTE</name>
<dbReference type="PANTHER" id="PTHR34239">
    <property type="entry name" value="APPLE DOMAIN-CONTAINING PROTEIN"/>
    <property type="match status" value="1"/>
</dbReference>
<dbReference type="InParanoid" id="A0A6P8I2J9"/>